<dbReference type="SMART" id="SM00220">
    <property type="entry name" value="S_TKc"/>
    <property type="match status" value="1"/>
</dbReference>
<feature type="region of interest" description="Disordered" evidence="1">
    <location>
        <begin position="661"/>
        <end position="683"/>
    </location>
</feature>
<dbReference type="Gene3D" id="1.10.510.10">
    <property type="entry name" value="Transferase(Phosphotransferase) domain 1"/>
    <property type="match status" value="1"/>
</dbReference>
<feature type="domain" description="Protein kinase" evidence="2">
    <location>
        <begin position="359"/>
        <end position="643"/>
    </location>
</feature>
<dbReference type="PROSITE" id="PS50011">
    <property type="entry name" value="PROTEIN_KINASE_DOM"/>
    <property type="match status" value="1"/>
</dbReference>
<dbReference type="EMBL" id="KN832569">
    <property type="protein sequence ID" value="KII84781.1"/>
    <property type="molecule type" value="Genomic_DNA"/>
</dbReference>
<dbReference type="InterPro" id="IPR025332">
    <property type="entry name" value="DUF4238"/>
</dbReference>
<reference evidence="3 4" key="1">
    <citation type="submission" date="2014-06" db="EMBL/GenBank/DDBJ databases">
        <title>Evolutionary Origins and Diversification of the Mycorrhizal Mutualists.</title>
        <authorList>
            <consortium name="DOE Joint Genome Institute"/>
            <consortium name="Mycorrhizal Genomics Consortium"/>
            <person name="Kohler A."/>
            <person name="Kuo A."/>
            <person name="Nagy L.G."/>
            <person name="Floudas D."/>
            <person name="Copeland A."/>
            <person name="Barry K.W."/>
            <person name="Cichocki N."/>
            <person name="Veneault-Fourrey C."/>
            <person name="LaButti K."/>
            <person name="Lindquist E.A."/>
            <person name="Lipzen A."/>
            <person name="Lundell T."/>
            <person name="Morin E."/>
            <person name="Murat C."/>
            <person name="Riley R."/>
            <person name="Ohm R."/>
            <person name="Sun H."/>
            <person name="Tunlid A."/>
            <person name="Henrissat B."/>
            <person name="Grigoriev I.V."/>
            <person name="Hibbett D.S."/>
            <person name="Martin F."/>
        </authorList>
    </citation>
    <scope>NUCLEOTIDE SEQUENCE [LARGE SCALE GENOMIC DNA]</scope>
    <source>
        <strain evidence="3 4">FD-325 SS-3</strain>
    </source>
</reference>
<evidence type="ECO:0000256" key="1">
    <source>
        <dbReference type="SAM" id="MobiDB-lite"/>
    </source>
</evidence>
<proteinExistence type="predicted"/>
<gene>
    <name evidence="3" type="ORF">PLICRDRAFT_117229</name>
</gene>
<dbReference type="InterPro" id="IPR000719">
    <property type="entry name" value="Prot_kinase_dom"/>
</dbReference>
<keyword evidence="4" id="KW-1185">Reference proteome</keyword>
<dbReference type="GO" id="GO:0005524">
    <property type="term" value="F:ATP binding"/>
    <property type="evidence" value="ECO:0007669"/>
    <property type="project" value="InterPro"/>
</dbReference>
<sequence length="683" mass="77914">MSCLNIKPYFPQFLWKFWLLEGGPAKECSFDTHRVHVYDVYENNLTELRRIPFQPRTIFHDFQNGTLGKVCEVELREAEQAFARLEGDVEHGLTRLVHDVQNIADTAAPGQNIAVPVEPRTLLNFRKFFTFLRYRNSTNYDETLGNLGLPDDYDDAANGMRQMRRRQILRGFRLFLGHKTPSDEPTVNQFRAVHKYCWRLCNADVCLGLGSEGNEFVISDNCYGLLDETFRGDRECPDSFFPITPRLALYMLADSIDRRGEATDQGMVPIECGFESRSDVHLRNASILESYPSMLYFSSLSSVVLSIGSYEEFRLTHQHMDYSRLRQRCRQKHTQESLMKTLAIRGSVLVTDLTDEVVRTGDTAVAHGTFSDVWKGVWTDTLDNTPRVVCIKYLRQVMVKNVRERLLKRLRDEVLAWHRLQHPNIAELYGVIQGATTVGMVSPWCENGSIVHYLQKINPKADRLELLVQIASAMAYLHTYKPVVVHGDLKGGNIVVNDRGQAVVTDFGLSKVTEELSDTLKLDTSSFAGSTRWMAPELVLALVEDDGCPPPISTSSDVYAFAAVCLEVVTDRVPYHHRTNDHSVTVDILKGIRPSRRGCDPLVRLPWLFWAMLDHCWACPPNLRPSMSEMTSFLVGLETSSWIKWQDVLLERYPFLDEDTRRESEDLGGQRPSLVPVKPWRGV</sequence>
<dbReference type="SUPFAM" id="SSF56112">
    <property type="entry name" value="Protein kinase-like (PK-like)"/>
    <property type="match status" value="1"/>
</dbReference>
<dbReference type="PANTHER" id="PTHR44329">
    <property type="entry name" value="SERINE/THREONINE-PROTEIN KINASE TNNI3K-RELATED"/>
    <property type="match status" value="1"/>
</dbReference>
<dbReference type="PROSITE" id="PS00108">
    <property type="entry name" value="PROTEIN_KINASE_ST"/>
    <property type="match status" value="1"/>
</dbReference>
<name>A0A0C9SL32_PLICR</name>
<evidence type="ECO:0000313" key="3">
    <source>
        <dbReference type="EMBL" id="KII84781.1"/>
    </source>
</evidence>
<dbReference type="InterPro" id="IPR008271">
    <property type="entry name" value="Ser/Thr_kinase_AS"/>
</dbReference>
<dbReference type="GO" id="GO:0004674">
    <property type="term" value="F:protein serine/threonine kinase activity"/>
    <property type="evidence" value="ECO:0007669"/>
    <property type="project" value="TreeGrafter"/>
</dbReference>
<dbReference type="HOGENOM" id="CLU_026937_0_0_1"/>
<evidence type="ECO:0000313" key="4">
    <source>
        <dbReference type="Proteomes" id="UP000053263"/>
    </source>
</evidence>
<dbReference type="InterPro" id="IPR001245">
    <property type="entry name" value="Ser-Thr/Tyr_kinase_cat_dom"/>
</dbReference>
<dbReference type="AlphaFoldDB" id="A0A0C9SL32"/>
<evidence type="ECO:0000259" key="2">
    <source>
        <dbReference type="PROSITE" id="PS50011"/>
    </source>
</evidence>
<protein>
    <recommendedName>
        <fullName evidence="2">Protein kinase domain-containing protein</fullName>
    </recommendedName>
</protein>
<dbReference type="InterPro" id="IPR011009">
    <property type="entry name" value="Kinase-like_dom_sf"/>
</dbReference>
<organism evidence="3 4">
    <name type="scientific">Plicaturopsis crispa FD-325 SS-3</name>
    <dbReference type="NCBI Taxonomy" id="944288"/>
    <lineage>
        <taxon>Eukaryota</taxon>
        <taxon>Fungi</taxon>
        <taxon>Dikarya</taxon>
        <taxon>Basidiomycota</taxon>
        <taxon>Agaricomycotina</taxon>
        <taxon>Agaricomycetes</taxon>
        <taxon>Agaricomycetidae</taxon>
        <taxon>Amylocorticiales</taxon>
        <taxon>Amylocorticiaceae</taxon>
        <taxon>Plicatura</taxon>
        <taxon>Plicaturopsis crispa</taxon>
    </lineage>
</organism>
<dbReference type="InterPro" id="IPR051681">
    <property type="entry name" value="Ser/Thr_Kinases-Pseudokinases"/>
</dbReference>
<dbReference type="OrthoDB" id="6718656at2759"/>
<accession>A0A0C9SL32</accession>
<dbReference type="Proteomes" id="UP000053263">
    <property type="component" value="Unassembled WGS sequence"/>
</dbReference>
<dbReference type="Pfam" id="PF14022">
    <property type="entry name" value="DUF4238"/>
    <property type="match status" value="1"/>
</dbReference>
<dbReference type="Pfam" id="PF07714">
    <property type="entry name" value="PK_Tyr_Ser-Thr"/>
    <property type="match status" value="1"/>
</dbReference>